<name>A0A0N1IHE5_LEPSE</name>
<dbReference type="VEuPathDB" id="TriTrypDB:Lsey_0476_0040"/>
<dbReference type="PANTHER" id="PTHR12358">
    <property type="entry name" value="SPHINGOSINE KINASE"/>
    <property type="match status" value="1"/>
</dbReference>
<dbReference type="InterPro" id="IPR016064">
    <property type="entry name" value="NAD/diacylglycerol_kinase_sf"/>
</dbReference>
<reference evidence="2 3" key="1">
    <citation type="journal article" date="2015" name="PLoS Pathog.">
        <title>Leptomonas seymouri: Adaptations to the Dixenous Life Cycle Analyzed by Genome Sequencing, Transcriptome Profiling and Co-infection with Leishmania donovani.</title>
        <authorList>
            <person name="Kraeva N."/>
            <person name="Butenko A."/>
            <person name="Hlavacova J."/>
            <person name="Kostygov A."/>
            <person name="Myskova J."/>
            <person name="Grybchuk D."/>
            <person name="Lestinova T."/>
            <person name="Votypka J."/>
            <person name="Volf P."/>
            <person name="Opperdoes F."/>
            <person name="Flegontov P."/>
            <person name="Lukes J."/>
            <person name="Yurchenko V."/>
        </authorList>
    </citation>
    <scope>NUCLEOTIDE SEQUENCE [LARGE SCALE GENOMIC DNA]</scope>
    <source>
        <strain evidence="2 3">ATCC 30220</strain>
    </source>
</reference>
<dbReference type="InterPro" id="IPR017438">
    <property type="entry name" value="ATP-NAD_kinase_N"/>
</dbReference>
<dbReference type="GO" id="GO:0005737">
    <property type="term" value="C:cytoplasm"/>
    <property type="evidence" value="ECO:0007669"/>
    <property type="project" value="TreeGrafter"/>
</dbReference>
<sequence length="387" mass="41336">MAIIKKCVTIINNRSGHRHKARAYTDTLKQYMDRAGIVHHDIHVPNDDVGENFCRALPHAEALVICGGDGTVNRAVNLMACMATTATKPTSSGEHCESSALLSSSLPQIQSVLDATPLLLVPTGLHNSIATSLGIGAAERAVSSLVVGRAVHIPLWAVRLHSPSAPPTSPAPVRYMCSYIAAGTYAAIVQRQETFKAAQGDYVSLPPLLGTLAAASLYTTVQHSTPHCTAELKTSTGSSSDLALHSLGPLRMLVAAQMPQLQAGYSLTPTATYHQHRLAVTTAADDVTRMRMWHLLRREAREGYILSEDGVAMHEEVRELRVEFPRPSGEGTGSQKSDCNLDVGDSKTAADDEETALLVLDGECVRIPHGSSVTVTPTELTAQLIVS</sequence>
<comment type="caution">
    <text evidence="2">The sequence shown here is derived from an EMBL/GenBank/DDBJ whole genome shotgun (WGS) entry which is preliminary data.</text>
</comment>
<dbReference type="Gene3D" id="2.60.200.40">
    <property type="match status" value="1"/>
</dbReference>
<dbReference type="GO" id="GO:0016020">
    <property type="term" value="C:membrane"/>
    <property type="evidence" value="ECO:0007669"/>
    <property type="project" value="TreeGrafter"/>
</dbReference>
<dbReference type="OMA" id="WHLLHRE"/>
<dbReference type="Gene3D" id="3.40.50.10330">
    <property type="entry name" value="Probable inorganic polyphosphate/atp-NAD kinase, domain 1"/>
    <property type="match status" value="1"/>
</dbReference>
<evidence type="ECO:0000313" key="2">
    <source>
        <dbReference type="EMBL" id="KPI82955.1"/>
    </source>
</evidence>
<keyword evidence="3" id="KW-1185">Reference proteome</keyword>
<organism evidence="2 3">
    <name type="scientific">Leptomonas seymouri</name>
    <dbReference type="NCBI Taxonomy" id="5684"/>
    <lineage>
        <taxon>Eukaryota</taxon>
        <taxon>Discoba</taxon>
        <taxon>Euglenozoa</taxon>
        <taxon>Kinetoplastea</taxon>
        <taxon>Metakinetoplastina</taxon>
        <taxon>Trypanosomatida</taxon>
        <taxon>Trypanosomatidae</taxon>
        <taxon>Leishmaniinae</taxon>
        <taxon>Leptomonas</taxon>
    </lineage>
</organism>
<dbReference type="Pfam" id="PF00781">
    <property type="entry name" value="DAGK_cat"/>
    <property type="match status" value="1"/>
</dbReference>
<feature type="domain" description="DAGKc" evidence="1">
    <location>
        <begin position="8"/>
        <end position="151"/>
    </location>
</feature>
<dbReference type="PANTHER" id="PTHR12358:SF31">
    <property type="entry name" value="ACYLGLYCEROL KINASE, MITOCHONDRIAL"/>
    <property type="match status" value="1"/>
</dbReference>
<dbReference type="AlphaFoldDB" id="A0A0N1IHE5"/>
<protein>
    <recommendedName>
        <fullName evidence="1">DAGKc domain-containing protein</fullName>
    </recommendedName>
</protein>
<evidence type="ECO:0000259" key="1">
    <source>
        <dbReference type="Pfam" id="PF00781"/>
    </source>
</evidence>
<dbReference type="EMBL" id="LJSK01000476">
    <property type="protein sequence ID" value="KPI82955.1"/>
    <property type="molecule type" value="Genomic_DNA"/>
</dbReference>
<dbReference type="InterPro" id="IPR050187">
    <property type="entry name" value="Lipid_Phosphate_FormReg"/>
</dbReference>
<dbReference type="InterPro" id="IPR001206">
    <property type="entry name" value="Diacylglycerol_kinase_cat_dom"/>
</dbReference>
<dbReference type="OrthoDB" id="3853857at2759"/>
<dbReference type="SUPFAM" id="SSF111331">
    <property type="entry name" value="NAD kinase/diacylglycerol kinase-like"/>
    <property type="match status" value="1"/>
</dbReference>
<dbReference type="GO" id="GO:0016773">
    <property type="term" value="F:phosphotransferase activity, alcohol group as acceptor"/>
    <property type="evidence" value="ECO:0007669"/>
    <property type="project" value="UniProtKB-ARBA"/>
</dbReference>
<dbReference type="GO" id="GO:0046512">
    <property type="term" value="P:sphingosine biosynthetic process"/>
    <property type="evidence" value="ECO:0007669"/>
    <property type="project" value="TreeGrafter"/>
</dbReference>
<gene>
    <name evidence="2" type="ORF">ABL78_8031</name>
</gene>
<accession>A0A0N1IHE5</accession>
<dbReference type="Proteomes" id="UP000038009">
    <property type="component" value="Unassembled WGS sequence"/>
</dbReference>
<proteinExistence type="predicted"/>
<dbReference type="GO" id="GO:0001727">
    <property type="term" value="F:lipid kinase activity"/>
    <property type="evidence" value="ECO:0007669"/>
    <property type="project" value="TreeGrafter"/>
</dbReference>
<evidence type="ECO:0000313" key="3">
    <source>
        <dbReference type="Proteomes" id="UP000038009"/>
    </source>
</evidence>